<organism evidence="10 11">
    <name type="scientific">Aquisphaera giovannonii</name>
    <dbReference type="NCBI Taxonomy" id="406548"/>
    <lineage>
        <taxon>Bacteria</taxon>
        <taxon>Pseudomonadati</taxon>
        <taxon>Planctomycetota</taxon>
        <taxon>Planctomycetia</taxon>
        <taxon>Isosphaerales</taxon>
        <taxon>Isosphaeraceae</taxon>
        <taxon>Aquisphaera</taxon>
    </lineage>
</organism>
<evidence type="ECO:0000256" key="7">
    <source>
        <dbReference type="ARBA" id="ARBA00023136"/>
    </source>
</evidence>
<dbReference type="SUPFAM" id="SSF161098">
    <property type="entry name" value="MetI-like"/>
    <property type="match status" value="2"/>
</dbReference>
<feature type="transmembrane region" description="Helical" evidence="8">
    <location>
        <begin position="96"/>
        <end position="118"/>
    </location>
</feature>
<keyword evidence="11" id="KW-1185">Reference proteome</keyword>
<dbReference type="Proteomes" id="UP000324233">
    <property type="component" value="Chromosome"/>
</dbReference>
<feature type="transmembrane region" description="Helical" evidence="8">
    <location>
        <begin position="476"/>
        <end position="496"/>
    </location>
</feature>
<dbReference type="PANTHER" id="PTHR43357:SF3">
    <property type="entry name" value="FE(3+)-TRANSPORT SYSTEM PERMEASE PROTEIN FBPB 2"/>
    <property type="match status" value="1"/>
</dbReference>
<protein>
    <submittedName>
        <fullName evidence="10">Spermidine/putrescine ABC transporter membrane protein</fullName>
    </submittedName>
</protein>
<feature type="transmembrane region" description="Helical" evidence="8">
    <location>
        <begin position="379"/>
        <end position="397"/>
    </location>
</feature>
<feature type="transmembrane region" description="Helical" evidence="8">
    <location>
        <begin position="130"/>
        <end position="150"/>
    </location>
</feature>
<keyword evidence="3" id="KW-1003">Cell membrane</keyword>
<feature type="transmembrane region" description="Helical" evidence="8">
    <location>
        <begin position="409"/>
        <end position="435"/>
    </location>
</feature>
<evidence type="ECO:0000313" key="10">
    <source>
        <dbReference type="EMBL" id="QEH33690.1"/>
    </source>
</evidence>
<dbReference type="RefSeq" id="WP_148593704.1">
    <property type="nucleotide sequence ID" value="NZ_CP042997.1"/>
</dbReference>
<dbReference type="GO" id="GO:0005886">
    <property type="term" value="C:plasma membrane"/>
    <property type="evidence" value="ECO:0007669"/>
    <property type="project" value="UniProtKB-SubCell"/>
</dbReference>
<feature type="transmembrane region" description="Helical" evidence="8">
    <location>
        <begin position="441"/>
        <end position="464"/>
    </location>
</feature>
<keyword evidence="4" id="KW-0997">Cell inner membrane</keyword>
<feature type="transmembrane region" description="Helical" evidence="8">
    <location>
        <begin position="268"/>
        <end position="290"/>
    </location>
</feature>
<dbReference type="AlphaFoldDB" id="A0A5B9W158"/>
<proteinExistence type="inferred from homology"/>
<keyword evidence="2 8" id="KW-0813">Transport</keyword>
<reference evidence="10 11" key="1">
    <citation type="submission" date="2019-08" db="EMBL/GenBank/DDBJ databases">
        <title>Deep-cultivation of Planctomycetes and their phenomic and genomic characterization uncovers novel biology.</title>
        <authorList>
            <person name="Wiegand S."/>
            <person name="Jogler M."/>
            <person name="Boedeker C."/>
            <person name="Pinto D."/>
            <person name="Vollmers J."/>
            <person name="Rivas-Marin E."/>
            <person name="Kohn T."/>
            <person name="Peeters S.H."/>
            <person name="Heuer A."/>
            <person name="Rast P."/>
            <person name="Oberbeckmann S."/>
            <person name="Bunk B."/>
            <person name="Jeske O."/>
            <person name="Meyerdierks A."/>
            <person name="Storesund J.E."/>
            <person name="Kallscheuer N."/>
            <person name="Luecker S."/>
            <person name="Lage O.M."/>
            <person name="Pohl T."/>
            <person name="Merkel B.J."/>
            <person name="Hornburger P."/>
            <person name="Mueller R.-W."/>
            <person name="Bruemmer F."/>
            <person name="Labrenz M."/>
            <person name="Spormann A.M."/>
            <person name="Op den Camp H."/>
            <person name="Overmann J."/>
            <person name="Amann R."/>
            <person name="Jetten M.S.M."/>
            <person name="Mascher T."/>
            <person name="Medema M.H."/>
            <person name="Devos D.P."/>
            <person name="Kaster A.-K."/>
            <person name="Ovreas L."/>
            <person name="Rohde M."/>
            <person name="Galperin M.Y."/>
            <person name="Jogler C."/>
        </authorList>
    </citation>
    <scope>NUCLEOTIDE SEQUENCE [LARGE SCALE GENOMIC DNA]</scope>
    <source>
        <strain evidence="10 11">OJF2</strain>
    </source>
</reference>
<keyword evidence="7 8" id="KW-0472">Membrane</keyword>
<evidence type="ECO:0000256" key="1">
    <source>
        <dbReference type="ARBA" id="ARBA00004429"/>
    </source>
</evidence>
<dbReference type="CDD" id="cd06261">
    <property type="entry name" value="TM_PBP2"/>
    <property type="match status" value="1"/>
</dbReference>
<feature type="transmembrane region" description="Helical" evidence="8">
    <location>
        <begin position="317"/>
        <end position="336"/>
    </location>
</feature>
<comment type="similarity">
    <text evidence="8">Belongs to the binding-protein-dependent transport system permease family.</text>
</comment>
<comment type="subcellular location">
    <subcellularLocation>
        <location evidence="1">Cell inner membrane</location>
        <topology evidence="1">Multi-pass membrane protein</topology>
    </subcellularLocation>
    <subcellularLocation>
        <location evidence="8">Cell membrane</location>
        <topology evidence="8">Multi-pass membrane protein</topology>
    </subcellularLocation>
</comment>
<feature type="transmembrane region" description="Helical" evidence="8">
    <location>
        <begin position="544"/>
        <end position="569"/>
    </location>
</feature>
<sequence length="580" mass="60423">MNRLASAAAASCIIAALAALVGLPLAATAFEACGPRRVADFLDASGLSSGARWIRETWPPEPEPASGLSLDPAATARMLDDRGGLPRPARLALESLGLVAATEALALPVGVALALLLFRTDVPFRRTLLGILLIAAFVPLPLHATAWLGAFGNAGRAQLLGSRPLLVGRTGAAVVHAMAALPWVVLIAGLGVRAVEPDLEQSALLDMTTWRVAVLVTLRRSLGAIAASSVAVAVLTSGDMTVTDLLQVRTYAEESYVQFTLGRGPADAAAVAIPPLAILAAAILGLALALERSDPARLAAAFGRVDAWRAGRRSAPAWMLVLLVSNVMLLPLYGMVWRAGRVGGRARLGLPPVWSFEGLAGTLSFAWEESWEPMQTSLWLGSAAASIATALAWGLAWKARDSLAWRITLLATVSLAFATPGPVVGMAIGLAYRWLPVVYDTGLVVIAAQAVRVLPYAIVILWIAIRTLPGELLESAAIDGLAAAGVVAKVAIPLTAKPIVAAWLSTFVLAFGELPATNLIQPPGVSTITGRIWSLLHTGVESHLAGVALITLAVIASSLMGVAAIAWVGRSLRGRLTPRR</sequence>
<dbReference type="EMBL" id="CP042997">
    <property type="protein sequence ID" value="QEH33690.1"/>
    <property type="molecule type" value="Genomic_DNA"/>
</dbReference>
<dbReference type="OrthoDB" id="282704at2"/>
<evidence type="ECO:0000313" key="11">
    <source>
        <dbReference type="Proteomes" id="UP000324233"/>
    </source>
</evidence>
<feature type="domain" description="ABC transmembrane type-1" evidence="9">
    <location>
        <begin position="374"/>
        <end position="561"/>
    </location>
</feature>
<keyword evidence="5 8" id="KW-0812">Transmembrane</keyword>
<gene>
    <name evidence="10" type="ORF">OJF2_21960</name>
</gene>
<keyword evidence="6 8" id="KW-1133">Transmembrane helix</keyword>
<dbReference type="PROSITE" id="PS50928">
    <property type="entry name" value="ABC_TM1"/>
    <property type="match status" value="2"/>
</dbReference>
<evidence type="ECO:0000256" key="4">
    <source>
        <dbReference type="ARBA" id="ARBA00022519"/>
    </source>
</evidence>
<dbReference type="KEGG" id="agv:OJF2_21960"/>
<feature type="domain" description="ABC transmembrane type-1" evidence="9">
    <location>
        <begin position="92"/>
        <end position="284"/>
    </location>
</feature>
<dbReference type="InterPro" id="IPR000515">
    <property type="entry name" value="MetI-like"/>
</dbReference>
<evidence type="ECO:0000256" key="6">
    <source>
        <dbReference type="ARBA" id="ARBA00022989"/>
    </source>
</evidence>
<feature type="transmembrane region" description="Helical" evidence="8">
    <location>
        <begin position="170"/>
        <end position="192"/>
    </location>
</feature>
<evidence type="ECO:0000256" key="5">
    <source>
        <dbReference type="ARBA" id="ARBA00022692"/>
    </source>
</evidence>
<accession>A0A5B9W158</accession>
<dbReference type="InterPro" id="IPR035906">
    <property type="entry name" value="MetI-like_sf"/>
</dbReference>
<dbReference type="GO" id="GO:0055085">
    <property type="term" value="P:transmembrane transport"/>
    <property type="evidence" value="ECO:0007669"/>
    <property type="project" value="InterPro"/>
</dbReference>
<evidence type="ECO:0000259" key="9">
    <source>
        <dbReference type="PROSITE" id="PS50928"/>
    </source>
</evidence>
<evidence type="ECO:0000256" key="8">
    <source>
        <dbReference type="RuleBase" id="RU363032"/>
    </source>
</evidence>
<dbReference type="PANTHER" id="PTHR43357">
    <property type="entry name" value="INNER MEMBRANE ABC TRANSPORTER PERMEASE PROTEIN YDCV"/>
    <property type="match status" value="1"/>
</dbReference>
<name>A0A5B9W158_9BACT</name>
<dbReference type="Gene3D" id="1.10.3720.10">
    <property type="entry name" value="MetI-like"/>
    <property type="match status" value="2"/>
</dbReference>
<evidence type="ECO:0000256" key="2">
    <source>
        <dbReference type="ARBA" id="ARBA00022448"/>
    </source>
</evidence>
<dbReference type="Pfam" id="PF00528">
    <property type="entry name" value="BPD_transp_1"/>
    <property type="match status" value="1"/>
</dbReference>
<evidence type="ECO:0000256" key="3">
    <source>
        <dbReference type="ARBA" id="ARBA00022475"/>
    </source>
</evidence>